<dbReference type="VEuPathDB" id="FungiDB:RhiirA1_452032"/>
<reference evidence="2 3" key="2">
    <citation type="submission" date="2017-10" db="EMBL/GenBank/DDBJ databases">
        <title>Extensive intraspecific genome diversity in a model arbuscular mycorrhizal fungus.</title>
        <authorList>
            <person name="Chen E.C.H."/>
            <person name="Morin E."/>
            <person name="Baudet D."/>
            <person name="Noel J."/>
            <person name="Ndikumana S."/>
            <person name="Charron P."/>
            <person name="St-Onge C."/>
            <person name="Giorgi J."/>
            <person name="Grigoriev I.V."/>
            <person name="Roux C."/>
            <person name="Martin F.M."/>
            <person name="Corradi N."/>
        </authorList>
    </citation>
    <scope>NUCLEOTIDE SEQUENCE [LARGE SCALE GENOMIC DNA]</scope>
    <source>
        <strain evidence="2 3">C2</strain>
    </source>
</reference>
<gene>
    <name evidence="2" type="ORF">RhiirC2_723592</name>
</gene>
<feature type="transmembrane region" description="Helical" evidence="1">
    <location>
        <begin position="57"/>
        <end position="77"/>
    </location>
</feature>
<proteinExistence type="predicted"/>
<name>A0A2N1P3M9_9GLOM</name>
<comment type="caution">
    <text evidence="2">The sequence shown here is derived from an EMBL/GenBank/DDBJ whole genome shotgun (WGS) entry which is preliminary data.</text>
</comment>
<dbReference type="EMBL" id="LLXL01000006">
    <property type="protein sequence ID" value="PKK80729.1"/>
    <property type="molecule type" value="Genomic_DNA"/>
</dbReference>
<sequence>MNREYRHLEGIYVKGTYFCMMDLEYDGIYRFFQLSEIKIAQKLSEFNLMRKLILEAYFFKVKFFLKFIVFSYFFILIQCRITQTK</sequence>
<reference evidence="2 3" key="1">
    <citation type="submission" date="2016-04" db="EMBL/GenBank/DDBJ databases">
        <title>Genome analyses suggest a sexual origin of heterokaryosis in a supposedly ancient asexual fungus.</title>
        <authorList>
            <person name="Ropars J."/>
            <person name="Sedzielewska K."/>
            <person name="Noel J."/>
            <person name="Charron P."/>
            <person name="Farinelli L."/>
            <person name="Marton T."/>
            <person name="Kruger M."/>
            <person name="Pelin A."/>
            <person name="Brachmann A."/>
            <person name="Corradi N."/>
        </authorList>
    </citation>
    <scope>NUCLEOTIDE SEQUENCE [LARGE SCALE GENOMIC DNA]</scope>
    <source>
        <strain evidence="2 3">C2</strain>
    </source>
</reference>
<accession>A0A2N1P3M9</accession>
<evidence type="ECO:0000313" key="2">
    <source>
        <dbReference type="EMBL" id="PKK80729.1"/>
    </source>
</evidence>
<organism evidence="2 3">
    <name type="scientific">Rhizophagus irregularis</name>
    <dbReference type="NCBI Taxonomy" id="588596"/>
    <lineage>
        <taxon>Eukaryota</taxon>
        <taxon>Fungi</taxon>
        <taxon>Fungi incertae sedis</taxon>
        <taxon>Mucoromycota</taxon>
        <taxon>Glomeromycotina</taxon>
        <taxon>Glomeromycetes</taxon>
        <taxon>Glomerales</taxon>
        <taxon>Glomeraceae</taxon>
        <taxon>Rhizophagus</taxon>
    </lineage>
</organism>
<keyword evidence="1" id="KW-0812">Transmembrane</keyword>
<dbReference type="AlphaFoldDB" id="A0A2N1P3M9"/>
<evidence type="ECO:0000256" key="1">
    <source>
        <dbReference type="SAM" id="Phobius"/>
    </source>
</evidence>
<protein>
    <submittedName>
        <fullName evidence="2">Uncharacterized protein</fullName>
    </submittedName>
</protein>
<keyword evidence="1" id="KW-1133">Transmembrane helix</keyword>
<dbReference type="VEuPathDB" id="FungiDB:RhiirFUN_020192"/>
<dbReference type="Proteomes" id="UP000233469">
    <property type="component" value="Unassembled WGS sequence"/>
</dbReference>
<keyword evidence="1" id="KW-0472">Membrane</keyword>
<evidence type="ECO:0000313" key="3">
    <source>
        <dbReference type="Proteomes" id="UP000233469"/>
    </source>
</evidence>